<keyword evidence="5 7" id="KW-0505">Motor protein</keyword>
<feature type="coiled-coil region" evidence="8">
    <location>
        <begin position="636"/>
        <end position="663"/>
    </location>
</feature>
<keyword evidence="3 7" id="KW-0067">ATP-binding</keyword>
<keyword evidence="2 7" id="KW-0547">Nucleotide-binding</keyword>
<evidence type="ECO:0000256" key="6">
    <source>
        <dbReference type="ARBA" id="ARBA00034488"/>
    </source>
</evidence>
<feature type="coiled-coil region" evidence="8">
    <location>
        <begin position="540"/>
        <end position="567"/>
    </location>
</feature>
<dbReference type="Proteomes" id="UP001179952">
    <property type="component" value="Unassembled WGS sequence"/>
</dbReference>
<dbReference type="PANTHER" id="PTHR37739:SF8">
    <property type="entry name" value="KINESIN-LIKE PROTEIN KIN-12D"/>
    <property type="match status" value="1"/>
</dbReference>
<evidence type="ECO:0000256" key="8">
    <source>
        <dbReference type="SAM" id="Coils"/>
    </source>
</evidence>
<dbReference type="FunFam" id="3.40.850.10:FF:000033">
    <property type="entry name" value="Kinesin-like protein KIN-12E"/>
    <property type="match status" value="1"/>
</dbReference>
<dbReference type="GO" id="GO:0007018">
    <property type="term" value="P:microtubule-based movement"/>
    <property type="evidence" value="ECO:0007669"/>
    <property type="project" value="InterPro"/>
</dbReference>
<evidence type="ECO:0000313" key="12">
    <source>
        <dbReference type="Proteomes" id="UP001179952"/>
    </source>
</evidence>
<keyword evidence="4 8" id="KW-0175">Coiled coil</keyword>
<evidence type="ECO:0000256" key="3">
    <source>
        <dbReference type="ARBA" id="ARBA00022840"/>
    </source>
</evidence>
<feature type="coiled-coil region" evidence="8">
    <location>
        <begin position="2330"/>
        <end position="2392"/>
    </location>
</feature>
<accession>A0AAV9BIP8</accession>
<dbReference type="GO" id="GO:0008017">
    <property type="term" value="F:microtubule binding"/>
    <property type="evidence" value="ECO:0007669"/>
    <property type="project" value="InterPro"/>
</dbReference>
<feature type="coiled-coil region" evidence="8">
    <location>
        <begin position="2024"/>
        <end position="2051"/>
    </location>
</feature>
<feature type="coiled-coil region" evidence="8">
    <location>
        <begin position="1640"/>
        <end position="1667"/>
    </location>
</feature>
<comment type="similarity">
    <text evidence="6">Belongs to the TRAFAC class myosin-kinesin ATPase superfamily. Kinesin family. KIN-12 subfamily.</text>
</comment>
<evidence type="ECO:0000256" key="4">
    <source>
        <dbReference type="ARBA" id="ARBA00023054"/>
    </source>
</evidence>
<dbReference type="InterPro" id="IPR027417">
    <property type="entry name" value="P-loop_NTPase"/>
</dbReference>
<keyword evidence="12" id="KW-1185">Reference proteome</keyword>
<dbReference type="Pfam" id="PF00225">
    <property type="entry name" value="Kinesin"/>
    <property type="match status" value="1"/>
</dbReference>
<gene>
    <name evidence="11" type="ORF">QJS04_geneDACA016110</name>
</gene>
<evidence type="ECO:0000256" key="1">
    <source>
        <dbReference type="ARBA" id="ARBA00022701"/>
    </source>
</evidence>
<feature type="compositionally biased region" description="Pro residues" evidence="9">
    <location>
        <begin position="64"/>
        <end position="79"/>
    </location>
</feature>
<dbReference type="Gene3D" id="3.40.850.10">
    <property type="entry name" value="Kinesin motor domain"/>
    <property type="match status" value="1"/>
</dbReference>
<dbReference type="SMART" id="SM00129">
    <property type="entry name" value="KISc"/>
    <property type="match status" value="1"/>
</dbReference>
<evidence type="ECO:0000256" key="7">
    <source>
        <dbReference type="PROSITE-ProRule" id="PRU00283"/>
    </source>
</evidence>
<sequence length="2755" mass="314751">MLRDLKLFRRNITKPESSENAPVDAMDVDAPDVHPVSDPDRPPLVTIQEPQRVPRSVPDSRTPLKPPVPMRTPEKPPAQPRNRFGWVHKDGGGGDAVATPRSFRTARVAASSNQSESGSTQNTPTRSVNKPSLNPGGGIATWSGSRPPLSNGPRSAGFTAPSRGLPIHQGLPMVVNTVEVPHFELREDPSFWMDHNVQVVIRVRPLNGMERSLQGYSRCLKQESAQSITWIGHPETRFTFDHVACETVTQEMLFRVAGLPMVENCLSGYNSCMFAYGQTGSGKTHTMLGEIDELEVRPGPDRGMTPRIFEFLFARIKAEEESRRDEKLKYHCKCSFLEIYNEQITDLLDPSSTNLLLREDMKKGVYVENLTEFEVETVNDILRLLIQGSANRRVAATNMNRESSRSHSVFTCIIESRWEKDSTTNLRFARLNLVDLAGSERQKTSGADGERLKEAASINRSLSTLGHVIMVLVDVAHGKQRHIPYRDSRLTFLLQDSLGGNSKTMIIANVSPSVCCTNETLSTLKFAQRAKLIQNNAVVNEDFSEDVIALQHQIRLLKEELSVLKRQNVSRSLSFRTTIFGESESEECDTFASEKLYEIDRKMDEMNGCEELGSIRVSTKQLKYLEKTLAGSLRREKMSDTTIKQLEAEIEQLNRLVRQREEDTRCTKMMLRFREDKIQRMEALLEGVVPVDSYLLEENKAQSEEIQLLRTRVDRNPEVTRFALENIRLLDQLRRFQDFYEEGEREILLGEVSELRDQLIQIFDENPDLDEQTISNRIPKLERTREELDDCRDKLKSCTEANTILSRDIDVLQSQLKKMKFPCHFSPSAELQKEQCLVSTAFQTPDEILLQKDQEKKSEMGSAEQIMNLQLELDILKVILEEEKVSRVKVEERVIHESNELVRVEESLKQISKHYDDSKNELKDARSVIDALESQQILSIAELEDLRESNNQYVELLRKQEQEICNLKERIASHVEGGEKLSFSPQYPHDQSFKWSEDSPLPARLRRMQASLEKAKKLNTRYHADQASQVHDEQEMDEVRRQVEAETAEVIVCLQEELATLQQQIEESRRNELEAKQNDQRLRDLLLEKDDELRSLTQDWEQLACDITEVLADGHTALEDASDQLDSIVPSSSQRTWVGEQVGRIMRTVSQKNLVIEELQKCLGEAQNIRSDMEWKLRSLRGATLAITEAHQQESSEKEREIQRLSSELSESLSIISGLQDNIKFKEDQIRKSEVSATVAFITVNQLSEINSRNLVELQKTKLQLDDTSTKYLQKHALLQDQISSRSEVENEIQTLKLQLEESEENSENLKLELAREQVRVHAMEQQLEKLEEEESKVEYDLLKTEEKLTEFKLGINILHTSMHQYVEDMEGIDKITSPTKDDITCTERICENQTEIENSQEISHNLSHYVRDVADDCMKTSADGCTCDCPGIIKHTDYSPQRKVKDYILDEKEFECGRTSRSPYNKEMTILLLRKEIETALESLKQVQRQMNKLADEKECIKQSELRSRKGIEVLTTQILKLQSEMIDKEKLIETRTLKLSHDLQMVEGVAKESVACWWKRKEELVSELHDAKLLAELKTIEASGLLNKLEEAQETMREADITVNALVKANEAAKHEMKRYQAIEKSLISERNSLISEVESTQASLNEKEHHHEQLEKRVSQSLAEVNSLVLAVDNIFMEAQDNLSEEVKLIGNDINCLRADLLQATGFTRTWLEEIWSEIVGRDCAVSILHLCHMGILLEAVTGLNAENGFLHNGLSESNAMVAILKEHNFRAKKELEMCSILKGKLLVDVNNSFNRISRKEDEMGNLKAKLISFEKKISDVQVQEELMLERSNSMASELAILMKELDQNNRSAITALSDQEKLLRENDELRSQLEKSLSLLAHVQRQHEMFRDLMYKDLGLVVDYTVSQSMQSGPQEVIEHFKKLIECQMESIMIGLSTKDLELLVLRSEIKQKAAESNKMVIQTVNAESEIETLNSIVEEMKKGIALLMMDKAVDEQILVEKDAEMVLLRGELEEVSFKLKQNSVSILQLNEDMKAAERNAQLLEEIAGSQLLEVECLRKEVMDDVDLQFKLTKADVDAMGQKLVHQNQVLQHELALLQDLVSRQQTKWVEKNTELNAAIESRQTALNMIKLKSQETEALIRATDDLNGQNIALRNELADVLTDKGKLDAQVQGLQMEVQMLVADLQSKEADLESLSSCMSALDLQNQKFQDDACSQQAFISRLQTELDLKNNEIYDIQQSRSVAVNDLELKRLEGVSLNQKISVAEEDNNKLKNIVLELKSENSRLFDDLQGRQMELECLSHNMHMLDQENCKLKGHCSSLEACLQSLQSDRDTKTSELEELQKFHSIISKELDLKTQDMNCHCQRMDALKGENDLLNDELKLVKQREQKILAVLCSSTKSCLDFVQFVEGFGGKIFHSLDEVLSIISFTTTMDEVFQDICEYEERASKFVADYEGLEESVKELMSENLFLQDELKRKDEVLKGMLFDLSLLQESTSNAKDQKDEVNEMLATLESLDEELALKSDELEEAGSHVQALEAELLEKNGIIGDLETELAVKQASLQQISDENVELKAQREEILEMKILLEEEVLEKNKVKERLEEDIVNLTNERVNLDSGILILKEQLEMAHALAEENEAIATEARQISESMKAYAEEKDEEVRLLERSVEELEGTVNVLENKVEIIRGEAEKQRLQREELEMELQAVKLQLVTVREDDGILRQLEESVNELREAKKKIQILQMDVSEKEAEV</sequence>
<feature type="compositionally biased region" description="Basic and acidic residues" evidence="9">
    <location>
        <begin position="31"/>
        <end position="41"/>
    </location>
</feature>
<evidence type="ECO:0000256" key="2">
    <source>
        <dbReference type="ARBA" id="ARBA00022741"/>
    </source>
</evidence>
<evidence type="ECO:0000313" key="11">
    <source>
        <dbReference type="EMBL" id="KAK1276465.1"/>
    </source>
</evidence>
<dbReference type="GO" id="GO:0005524">
    <property type="term" value="F:ATP binding"/>
    <property type="evidence" value="ECO:0007669"/>
    <property type="project" value="UniProtKB-UniRule"/>
</dbReference>
<dbReference type="PANTHER" id="PTHR37739">
    <property type="entry name" value="KINESIN-LIKE PROTEIN KIN-12D"/>
    <property type="match status" value="1"/>
</dbReference>
<dbReference type="PRINTS" id="PR00380">
    <property type="entry name" value="KINESINHEAVY"/>
</dbReference>
<evidence type="ECO:0000259" key="10">
    <source>
        <dbReference type="PROSITE" id="PS50067"/>
    </source>
</evidence>
<comment type="caution">
    <text evidence="11">The sequence shown here is derived from an EMBL/GenBank/DDBJ whole genome shotgun (WGS) entry which is preliminary data.</text>
</comment>
<dbReference type="InterPro" id="IPR036961">
    <property type="entry name" value="Kinesin_motor_dom_sf"/>
</dbReference>
<dbReference type="InterPro" id="IPR001752">
    <property type="entry name" value="Kinesin_motor_dom"/>
</dbReference>
<proteinExistence type="inferred from homology"/>
<dbReference type="SUPFAM" id="SSF52540">
    <property type="entry name" value="P-loop containing nucleoside triphosphate hydrolases"/>
    <property type="match status" value="1"/>
</dbReference>
<feature type="coiled-coil region" evidence="8">
    <location>
        <begin position="1471"/>
        <end position="1505"/>
    </location>
</feature>
<dbReference type="CDD" id="cd01373">
    <property type="entry name" value="KISc_KLP2_like"/>
    <property type="match status" value="1"/>
</dbReference>
<feature type="coiled-coil region" evidence="8">
    <location>
        <begin position="901"/>
        <end position="963"/>
    </location>
</feature>
<feature type="coiled-coil region" evidence="8">
    <location>
        <begin position="1584"/>
        <end position="1611"/>
    </location>
</feature>
<feature type="coiled-coil region" evidence="8">
    <location>
        <begin position="2658"/>
        <end position="2754"/>
    </location>
</feature>
<dbReference type="PROSITE" id="PS00411">
    <property type="entry name" value="KINESIN_MOTOR_1"/>
    <property type="match status" value="1"/>
</dbReference>
<feature type="binding site" evidence="7">
    <location>
        <begin position="277"/>
        <end position="284"/>
    </location>
    <ligand>
        <name>ATP</name>
        <dbReference type="ChEBI" id="CHEBI:30616"/>
    </ligand>
</feature>
<feature type="coiled-coil region" evidence="8">
    <location>
        <begin position="1863"/>
        <end position="1890"/>
    </location>
</feature>
<feature type="coiled-coil region" evidence="8">
    <location>
        <begin position="2459"/>
        <end position="2622"/>
    </location>
</feature>
<organism evidence="11 12">
    <name type="scientific">Acorus gramineus</name>
    <name type="common">Dwarf sweet flag</name>
    <dbReference type="NCBI Taxonomy" id="55184"/>
    <lineage>
        <taxon>Eukaryota</taxon>
        <taxon>Viridiplantae</taxon>
        <taxon>Streptophyta</taxon>
        <taxon>Embryophyta</taxon>
        <taxon>Tracheophyta</taxon>
        <taxon>Spermatophyta</taxon>
        <taxon>Magnoliopsida</taxon>
        <taxon>Liliopsida</taxon>
        <taxon>Acoraceae</taxon>
        <taxon>Acorus</taxon>
    </lineage>
</organism>
<feature type="coiled-coil region" evidence="8">
    <location>
        <begin position="1051"/>
        <end position="1078"/>
    </location>
</feature>
<reference evidence="11" key="1">
    <citation type="journal article" date="2023" name="Nat. Commun.">
        <title>Diploid and tetraploid genomes of Acorus and the evolution of monocots.</title>
        <authorList>
            <person name="Ma L."/>
            <person name="Liu K.W."/>
            <person name="Li Z."/>
            <person name="Hsiao Y.Y."/>
            <person name="Qi Y."/>
            <person name="Fu T."/>
            <person name="Tang G.D."/>
            <person name="Zhang D."/>
            <person name="Sun W.H."/>
            <person name="Liu D.K."/>
            <person name="Li Y."/>
            <person name="Chen G.Z."/>
            <person name="Liu X.D."/>
            <person name="Liao X.Y."/>
            <person name="Jiang Y.T."/>
            <person name="Yu X."/>
            <person name="Hao Y."/>
            <person name="Huang J."/>
            <person name="Zhao X.W."/>
            <person name="Ke S."/>
            <person name="Chen Y.Y."/>
            <person name="Wu W.L."/>
            <person name="Hsu J.L."/>
            <person name="Lin Y.F."/>
            <person name="Huang M.D."/>
            <person name="Li C.Y."/>
            <person name="Huang L."/>
            <person name="Wang Z.W."/>
            <person name="Zhao X."/>
            <person name="Zhong W.Y."/>
            <person name="Peng D.H."/>
            <person name="Ahmad S."/>
            <person name="Lan S."/>
            <person name="Zhang J.S."/>
            <person name="Tsai W.C."/>
            <person name="Van de Peer Y."/>
            <person name="Liu Z.J."/>
        </authorList>
    </citation>
    <scope>NUCLEOTIDE SEQUENCE</scope>
    <source>
        <strain evidence="11">SCP</strain>
    </source>
</reference>
<dbReference type="InterPro" id="IPR019821">
    <property type="entry name" value="Kinesin_motor_CS"/>
</dbReference>
<reference evidence="11" key="2">
    <citation type="submission" date="2023-06" db="EMBL/GenBank/DDBJ databases">
        <authorList>
            <person name="Ma L."/>
            <person name="Liu K.-W."/>
            <person name="Li Z."/>
            <person name="Hsiao Y.-Y."/>
            <person name="Qi Y."/>
            <person name="Fu T."/>
            <person name="Tang G."/>
            <person name="Zhang D."/>
            <person name="Sun W.-H."/>
            <person name="Liu D.-K."/>
            <person name="Li Y."/>
            <person name="Chen G.-Z."/>
            <person name="Liu X.-D."/>
            <person name="Liao X.-Y."/>
            <person name="Jiang Y.-T."/>
            <person name="Yu X."/>
            <person name="Hao Y."/>
            <person name="Huang J."/>
            <person name="Zhao X.-W."/>
            <person name="Ke S."/>
            <person name="Chen Y.-Y."/>
            <person name="Wu W.-L."/>
            <person name="Hsu J.-L."/>
            <person name="Lin Y.-F."/>
            <person name="Huang M.-D."/>
            <person name="Li C.-Y."/>
            <person name="Huang L."/>
            <person name="Wang Z.-W."/>
            <person name="Zhao X."/>
            <person name="Zhong W.-Y."/>
            <person name="Peng D.-H."/>
            <person name="Ahmad S."/>
            <person name="Lan S."/>
            <person name="Zhang J.-S."/>
            <person name="Tsai W.-C."/>
            <person name="Van De Peer Y."/>
            <person name="Liu Z.-J."/>
        </authorList>
    </citation>
    <scope>NUCLEOTIDE SEQUENCE</scope>
    <source>
        <strain evidence="11">SCP</strain>
        <tissue evidence="11">Leaves</tissue>
    </source>
</reference>
<dbReference type="InterPro" id="IPR044986">
    <property type="entry name" value="KIF15/KIN-12"/>
</dbReference>
<dbReference type="EMBL" id="JAUJYN010000003">
    <property type="protein sequence ID" value="KAK1276465.1"/>
    <property type="molecule type" value="Genomic_DNA"/>
</dbReference>
<feature type="domain" description="Kinesin motor" evidence="10">
    <location>
        <begin position="196"/>
        <end position="533"/>
    </location>
</feature>
<feature type="compositionally biased region" description="Polar residues" evidence="9">
    <location>
        <begin position="110"/>
        <end position="132"/>
    </location>
</feature>
<feature type="coiled-coil region" evidence="8">
    <location>
        <begin position="1279"/>
        <end position="1348"/>
    </location>
</feature>
<dbReference type="GO" id="GO:0003777">
    <property type="term" value="F:microtubule motor activity"/>
    <property type="evidence" value="ECO:0007669"/>
    <property type="project" value="InterPro"/>
</dbReference>
<feature type="region of interest" description="Disordered" evidence="9">
    <location>
        <begin position="1"/>
        <end position="165"/>
    </location>
</feature>
<name>A0AAV9BIP8_ACOGR</name>
<protein>
    <submittedName>
        <fullName evidence="11">Kinesin-like protein KIN12B</fullName>
    </submittedName>
</protein>
<evidence type="ECO:0000256" key="9">
    <source>
        <dbReference type="SAM" id="MobiDB-lite"/>
    </source>
</evidence>
<keyword evidence="1" id="KW-0493">Microtubule</keyword>
<evidence type="ECO:0000256" key="5">
    <source>
        <dbReference type="ARBA" id="ARBA00023175"/>
    </source>
</evidence>
<dbReference type="PROSITE" id="PS50067">
    <property type="entry name" value="KINESIN_MOTOR_2"/>
    <property type="match status" value="1"/>
</dbReference>
<dbReference type="GO" id="GO:0005874">
    <property type="term" value="C:microtubule"/>
    <property type="evidence" value="ECO:0007669"/>
    <property type="project" value="UniProtKB-KW"/>
</dbReference>